<dbReference type="GO" id="GO:0005524">
    <property type="term" value="F:ATP binding"/>
    <property type="evidence" value="ECO:0007669"/>
    <property type="project" value="UniProtKB-UniRule"/>
</dbReference>
<dbReference type="Proteomes" id="UP000095728">
    <property type="component" value="Unassembled WGS sequence"/>
</dbReference>
<dbReference type="GO" id="GO:0001678">
    <property type="term" value="P:intracellular glucose homeostasis"/>
    <property type="evidence" value="ECO:0007669"/>
    <property type="project" value="InterPro"/>
</dbReference>
<dbReference type="PROSITE" id="PS00378">
    <property type="entry name" value="HEXOKINASE_1"/>
    <property type="match status" value="1"/>
</dbReference>
<dbReference type="EC" id="2.7.1.-" evidence="8"/>
<evidence type="ECO:0000313" key="13">
    <source>
        <dbReference type="Proteomes" id="UP000095728"/>
    </source>
</evidence>
<feature type="compositionally biased region" description="Low complexity" evidence="9">
    <location>
        <begin position="167"/>
        <end position="180"/>
    </location>
</feature>
<evidence type="ECO:0000313" key="12">
    <source>
        <dbReference type="EMBL" id="OEJ86531.1"/>
    </source>
</evidence>
<feature type="domain" description="Hexokinase C-terminal" evidence="11">
    <location>
        <begin position="293"/>
        <end position="547"/>
    </location>
</feature>
<dbReference type="GO" id="GO:0008865">
    <property type="term" value="F:fructokinase activity"/>
    <property type="evidence" value="ECO:0007669"/>
    <property type="project" value="TreeGrafter"/>
</dbReference>
<comment type="similarity">
    <text evidence="2 8">Belongs to the hexokinase family.</text>
</comment>
<dbReference type="Gene3D" id="3.30.420.40">
    <property type="match status" value="1"/>
</dbReference>
<evidence type="ECO:0000256" key="3">
    <source>
        <dbReference type="ARBA" id="ARBA00022679"/>
    </source>
</evidence>
<dbReference type="Pfam" id="PF00349">
    <property type="entry name" value="Hexokinase_1"/>
    <property type="match status" value="1"/>
</dbReference>
<evidence type="ECO:0000256" key="7">
    <source>
        <dbReference type="ARBA" id="ARBA00023152"/>
    </source>
</evidence>
<comment type="caution">
    <text evidence="12">The sequence shown here is derived from an EMBL/GenBank/DDBJ whole genome shotgun (WGS) entry which is preliminary data.</text>
</comment>
<dbReference type="PANTHER" id="PTHR19443:SF30">
    <property type="entry name" value="GLUCOKINASE-1-RELATED"/>
    <property type="match status" value="1"/>
</dbReference>
<dbReference type="Gene3D" id="3.40.367.20">
    <property type="match status" value="1"/>
</dbReference>
<proteinExistence type="inferred from homology"/>
<dbReference type="OrthoDB" id="419537at2759"/>
<evidence type="ECO:0000256" key="5">
    <source>
        <dbReference type="ARBA" id="ARBA00022777"/>
    </source>
</evidence>
<keyword evidence="6 8" id="KW-0067">ATP-binding</keyword>
<feature type="region of interest" description="Disordered" evidence="9">
    <location>
        <begin position="49"/>
        <end position="73"/>
    </location>
</feature>
<keyword evidence="3 8" id="KW-0808">Transferase</keyword>
<keyword evidence="13" id="KW-1185">Reference proteome</keyword>
<sequence>MSFQQLHRSKQFELEQEVGDIVESFTIGAREVCDLTYYYIKAMENGLADDSATESSTESTTKSESEAAEEKLARSRHRLPMIPTYVFDKPDGTEQGIVLAADLGGTNFRVCSVELNGDHTFKLNQQKSKIPEDLLEDDGVTSEQLFAFLAKKISLFVNTYHGDETESSSTSSSTTTPSSTVKENVDPETQEALTSTNQKTLKLGFTFSFPVDQTALNRGTLIRWTKGFKIKDCVGKDVVELLQTELQKIKDPTTQKVKVVALSNDTVGTFLSGCYSSLNGSTSAVGDISEPVIGCIIGTGFNMAYMEEIKNIKKLGPQLLQKYEQEGKVYMGINTESGSFDNDLVKLPTTKYDTIIDTQISPNPGFHLFEKRISGMFMGELLRVILVDLNGRDLIFHDYKPGKKNLPHRLTTPFELSSELLSHIEIDDSTDLRETELNLLQSLRLPTTLHDRVMIQKLVRAISKRSAYLSIVPMAAIIIKTGALKKKYHGEVEVVCDGSVVEYYPGYKSMQRDALAMSPLGPSGERKIHLKIAKDGSGLGAGLCALVA</sequence>
<dbReference type="UniPathway" id="UPA00109">
    <property type="reaction ID" value="UER00180"/>
</dbReference>
<dbReference type="InterPro" id="IPR019807">
    <property type="entry name" value="Hexokinase_BS"/>
</dbReference>
<dbReference type="PROSITE" id="PS51748">
    <property type="entry name" value="HEXOKINASE_2"/>
    <property type="match status" value="1"/>
</dbReference>
<dbReference type="GO" id="GO:0006096">
    <property type="term" value="P:glycolytic process"/>
    <property type="evidence" value="ECO:0007669"/>
    <property type="project" value="UniProtKB-UniPathway"/>
</dbReference>
<comment type="pathway">
    <text evidence="1">Carbohydrate degradation; glycolysis; D-glyceraldehyde 3-phosphate and glycerone phosphate from D-glucose: step 1/4.</text>
</comment>
<evidence type="ECO:0000259" key="10">
    <source>
        <dbReference type="Pfam" id="PF00349"/>
    </source>
</evidence>
<dbReference type="FunCoup" id="A0A1E5RI09">
    <property type="interactions" value="1119"/>
</dbReference>
<dbReference type="SUPFAM" id="SSF53067">
    <property type="entry name" value="Actin-like ATPase domain"/>
    <property type="match status" value="2"/>
</dbReference>
<dbReference type="InterPro" id="IPR001312">
    <property type="entry name" value="Hexokinase"/>
</dbReference>
<evidence type="ECO:0000256" key="6">
    <source>
        <dbReference type="ARBA" id="ARBA00022840"/>
    </source>
</evidence>
<dbReference type="InterPro" id="IPR043129">
    <property type="entry name" value="ATPase_NBD"/>
</dbReference>
<evidence type="ECO:0000256" key="2">
    <source>
        <dbReference type="ARBA" id="ARBA00009225"/>
    </source>
</evidence>
<keyword evidence="4 8" id="KW-0547">Nucleotide-binding</keyword>
<dbReference type="AlphaFoldDB" id="A0A1E5RI09"/>
<evidence type="ECO:0000259" key="11">
    <source>
        <dbReference type="Pfam" id="PF03727"/>
    </source>
</evidence>
<organism evidence="12 13">
    <name type="scientific">Hanseniaspora osmophila</name>
    <dbReference type="NCBI Taxonomy" id="56408"/>
    <lineage>
        <taxon>Eukaryota</taxon>
        <taxon>Fungi</taxon>
        <taxon>Dikarya</taxon>
        <taxon>Ascomycota</taxon>
        <taxon>Saccharomycotina</taxon>
        <taxon>Saccharomycetes</taxon>
        <taxon>Saccharomycodales</taxon>
        <taxon>Saccharomycodaceae</taxon>
        <taxon>Hanseniaspora</taxon>
    </lineage>
</organism>
<reference evidence="13" key="1">
    <citation type="journal article" date="2016" name="Genome Announc.">
        <title>Genome sequences of three species of Hanseniaspora isolated from spontaneous wine fermentations.</title>
        <authorList>
            <person name="Sternes P.R."/>
            <person name="Lee D."/>
            <person name="Kutyna D.R."/>
            <person name="Borneman A.R."/>
        </authorList>
    </citation>
    <scope>NUCLEOTIDE SEQUENCE [LARGE SCALE GENOMIC DNA]</scope>
    <source>
        <strain evidence="13">AWRI3579</strain>
    </source>
</reference>
<dbReference type="FunFam" id="3.30.420.40:FF:000034">
    <property type="entry name" value="Phosphotransferase"/>
    <property type="match status" value="1"/>
</dbReference>
<feature type="compositionally biased region" description="Low complexity" evidence="9">
    <location>
        <begin position="49"/>
        <end position="60"/>
    </location>
</feature>
<feature type="region of interest" description="Disordered" evidence="9">
    <location>
        <begin position="163"/>
        <end position="192"/>
    </location>
</feature>
<dbReference type="PANTHER" id="PTHR19443">
    <property type="entry name" value="HEXOKINASE"/>
    <property type="match status" value="1"/>
</dbReference>
<evidence type="ECO:0000256" key="9">
    <source>
        <dbReference type="SAM" id="MobiDB-lite"/>
    </source>
</evidence>
<keyword evidence="5 8" id="KW-0418">Kinase</keyword>
<name>A0A1E5RI09_9ASCO</name>
<dbReference type="STRING" id="56408.A0A1E5RI09"/>
<dbReference type="EMBL" id="LPNM01000006">
    <property type="protein sequence ID" value="OEJ86531.1"/>
    <property type="molecule type" value="Genomic_DNA"/>
</dbReference>
<evidence type="ECO:0000256" key="4">
    <source>
        <dbReference type="ARBA" id="ARBA00022741"/>
    </source>
</evidence>
<dbReference type="GO" id="GO:0004340">
    <property type="term" value="F:glucokinase activity"/>
    <property type="evidence" value="ECO:0007669"/>
    <property type="project" value="TreeGrafter"/>
</dbReference>
<dbReference type="GO" id="GO:0005536">
    <property type="term" value="F:D-glucose binding"/>
    <property type="evidence" value="ECO:0007669"/>
    <property type="project" value="InterPro"/>
</dbReference>
<dbReference type="PRINTS" id="PR00475">
    <property type="entry name" value="HEXOKINASE"/>
</dbReference>
<dbReference type="InterPro" id="IPR022672">
    <property type="entry name" value="Hexokinase_N"/>
</dbReference>
<dbReference type="InParanoid" id="A0A1E5RI09"/>
<dbReference type="Pfam" id="PF03727">
    <property type="entry name" value="Hexokinase_2"/>
    <property type="match status" value="1"/>
</dbReference>
<feature type="compositionally biased region" description="Basic and acidic residues" evidence="9">
    <location>
        <begin position="61"/>
        <end position="73"/>
    </location>
</feature>
<evidence type="ECO:0000256" key="1">
    <source>
        <dbReference type="ARBA" id="ARBA00004888"/>
    </source>
</evidence>
<dbReference type="InterPro" id="IPR022673">
    <property type="entry name" value="Hexokinase_C"/>
</dbReference>
<dbReference type="GO" id="GO:0006006">
    <property type="term" value="P:glucose metabolic process"/>
    <property type="evidence" value="ECO:0007669"/>
    <property type="project" value="TreeGrafter"/>
</dbReference>
<gene>
    <name evidence="12" type="ORF">AWRI3579_g1633</name>
</gene>
<evidence type="ECO:0000256" key="8">
    <source>
        <dbReference type="RuleBase" id="RU362007"/>
    </source>
</evidence>
<dbReference type="GO" id="GO:0005829">
    <property type="term" value="C:cytosol"/>
    <property type="evidence" value="ECO:0007669"/>
    <property type="project" value="TreeGrafter"/>
</dbReference>
<accession>A0A1E5RI09</accession>
<dbReference type="GO" id="GO:0005739">
    <property type="term" value="C:mitochondrion"/>
    <property type="evidence" value="ECO:0007669"/>
    <property type="project" value="TreeGrafter"/>
</dbReference>
<protein>
    <recommendedName>
        <fullName evidence="8">Phosphotransferase</fullName>
        <ecNumber evidence="8">2.7.1.-</ecNumber>
    </recommendedName>
</protein>
<keyword evidence="7 8" id="KW-0324">Glycolysis</keyword>
<feature type="domain" description="Hexokinase N-terminal" evidence="10">
    <location>
        <begin position="22"/>
        <end position="275"/>
    </location>
</feature>